<dbReference type="STRING" id="931890.G8JT84"/>
<keyword evidence="3 5" id="KW-0808">Transferase</keyword>
<feature type="binding site" evidence="7">
    <location>
        <begin position="237"/>
        <end position="239"/>
    </location>
    <ligand>
        <name>substrate</name>
    </ligand>
</feature>
<dbReference type="PANTHER" id="PTHR10993">
    <property type="entry name" value="OCTANOYLTRANSFERASE"/>
    <property type="match status" value="1"/>
</dbReference>
<dbReference type="CDD" id="cd16444">
    <property type="entry name" value="LipB"/>
    <property type="match status" value="1"/>
</dbReference>
<evidence type="ECO:0000256" key="8">
    <source>
        <dbReference type="PIRSR" id="PIRSR016262-3"/>
    </source>
</evidence>
<dbReference type="eggNOG" id="KOG0325">
    <property type="taxonomic scope" value="Eukaryota"/>
</dbReference>
<comment type="catalytic activity">
    <reaction evidence="5">
        <text>octanoyl-[ACP] + L-lysyl-[protein] = N(6)-octanoyl-L-lysyl-[protein] + holo-[ACP] + H(+)</text>
        <dbReference type="Rhea" id="RHEA:17665"/>
        <dbReference type="Rhea" id="RHEA-COMP:9636"/>
        <dbReference type="Rhea" id="RHEA-COMP:9685"/>
        <dbReference type="Rhea" id="RHEA-COMP:9752"/>
        <dbReference type="Rhea" id="RHEA-COMP:9928"/>
        <dbReference type="ChEBI" id="CHEBI:15378"/>
        <dbReference type="ChEBI" id="CHEBI:29969"/>
        <dbReference type="ChEBI" id="CHEBI:64479"/>
        <dbReference type="ChEBI" id="CHEBI:78463"/>
        <dbReference type="ChEBI" id="CHEBI:78809"/>
        <dbReference type="EC" id="2.3.1.181"/>
    </reaction>
</comment>
<feature type="site" description="Lowers pKa of active site Cys" evidence="8">
    <location>
        <position position="221"/>
    </location>
</feature>
<dbReference type="GO" id="GO:0033819">
    <property type="term" value="F:lipoyl(octanoyl) transferase activity"/>
    <property type="evidence" value="ECO:0007669"/>
    <property type="project" value="UniProtKB-EC"/>
</dbReference>
<comment type="function">
    <text evidence="5">Catalyzes the transfer of endogenously produced octanoic acid from octanoyl-acyl-carrier-protein onto the lipoyl domains of lipoate-dependent enzymes. Lipoyl-ACP can also act as a substrate although octanoyl-ACP is likely to be the physiological substrate.</text>
</comment>
<dbReference type="EMBL" id="CP002500">
    <property type="protein sequence ID" value="AET39237.1"/>
    <property type="molecule type" value="Genomic_DNA"/>
</dbReference>
<evidence type="ECO:0000313" key="10">
    <source>
        <dbReference type="EMBL" id="AET39237.1"/>
    </source>
</evidence>
<dbReference type="InterPro" id="IPR045864">
    <property type="entry name" value="aa-tRNA-synth_II/BPL/LPL"/>
</dbReference>
<dbReference type="GeneID" id="11469341"/>
<accession>G8JT84</accession>
<dbReference type="Gene3D" id="3.30.930.10">
    <property type="entry name" value="Bira Bifunctional Protein, Domain 2"/>
    <property type="match status" value="1"/>
</dbReference>
<proteinExistence type="inferred from homology"/>
<evidence type="ECO:0000256" key="1">
    <source>
        <dbReference type="ARBA" id="ARBA00004821"/>
    </source>
</evidence>
<comment type="similarity">
    <text evidence="2 5">Belongs to the LipB family.</text>
</comment>
<sequence>MNSRTRLLPTVSKLCYSAIHTDLKKKTYPIVNSARKLKHFHYGKLNSFEEGLRIQESFVLQNLEIKRNQSLISRAVNEETDKIAGLSPAGVVSLNPTILTFEFEPTYTGGKRTKKTMTSQQVEIYENFIPNSGKYMMKPKFVQVERGGQVTFHGPGQLVAYLILDLKSFHNFPARCLVSTLESAIIKTLRDVPKGKGGNHPLNLQAMVNENTGVWVNNTQKIASIGINVRRSITSHGISINVCPELSYMNNFEMCGLPDSTATSIYQQVPDATCDVSTIAITFVDQMASLLGIDEVERINVN</sequence>
<dbReference type="InParanoid" id="G8JT84"/>
<dbReference type="AlphaFoldDB" id="G8JT84"/>
<dbReference type="OrthoDB" id="19908at2759"/>
<dbReference type="InterPro" id="IPR020605">
    <property type="entry name" value="Octanoyltransferase_CS"/>
</dbReference>
<name>G8JT84_ERECY</name>
<dbReference type="EC" id="2.3.1.181" evidence="5"/>
<dbReference type="GO" id="GO:0009249">
    <property type="term" value="P:protein lipoylation"/>
    <property type="evidence" value="ECO:0007669"/>
    <property type="project" value="EnsemblFungi"/>
</dbReference>
<evidence type="ECO:0000313" key="11">
    <source>
        <dbReference type="Proteomes" id="UP000006790"/>
    </source>
</evidence>
<feature type="binding site" evidence="7">
    <location>
        <begin position="224"/>
        <end position="226"/>
    </location>
    <ligand>
        <name>substrate</name>
    </ligand>
</feature>
<protein>
    <recommendedName>
        <fullName evidence="5">Octanoyltransferase</fullName>
        <ecNumber evidence="5">2.3.1.181</ecNumber>
    </recommendedName>
</protein>
<dbReference type="UniPathway" id="UPA00538">
    <property type="reaction ID" value="UER00592"/>
</dbReference>
<dbReference type="OMA" id="FEMCGLP"/>
<evidence type="ECO:0000256" key="7">
    <source>
        <dbReference type="PIRSR" id="PIRSR016262-2"/>
    </source>
</evidence>
<organism evidence="10 11">
    <name type="scientific">Eremothecium cymbalariae (strain CBS 270.75 / DBVPG 7215 / KCTC 17166 / NRRL Y-17582)</name>
    <name type="common">Yeast</name>
    <dbReference type="NCBI Taxonomy" id="931890"/>
    <lineage>
        <taxon>Eukaryota</taxon>
        <taxon>Fungi</taxon>
        <taxon>Dikarya</taxon>
        <taxon>Ascomycota</taxon>
        <taxon>Saccharomycotina</taxon>
        <taxon>Saccharomycetes</taxon>
        <taxon>Saccharomycetales</taxon>
        <taxon>Saccharomycetaceae</taxon>
        <taxon>Eremothecium</taxon>
    </lineage>
</organism>
<dbReference type="InterPro" id="IPR004143">
    <property type="entry name" value="BPL_LPL_catalytic"/>
</dbReference>
<dbReference type="FunCoup" id="G8JT84">
    <property type="interactions" value="410"/>
</dbReference>
<dbReference type="RefSeq" id="XP_003646054.1">
    <property type="nucleotide sequence ID" value="XM_003646006.1"/>
</dbReference>
<gene>
    <name evidence="10" type="ordered locus">Ecym_4160</name>
</gene>
<evidence type="ECO:0000259" key="9">
    <source>
        <dbReference type="PROSITE" id="PS51733"/>
    </source>
</evidence>
<keyword evidence="4 5" id="KW-0012">Acyltransferase</keyword>
<dbReference type="KEGG" id="erc:Ecym_4160"/>
<dbReference type="InterPro" id="IPR000544">
    <property type="entry name" value="Octanoyltransferase"/>
</dbReference>
<keyword evidence="11" id="KW-1185">Reference proteome</keyword>
<dbReference type="PANTHER" id="PTHR10993:SF7">
    <property type="entry name" value="LIPOYLTRANSFERASE 2, MITOCHONDRIAL-RELATED"/>
    <property type="match status" value="1"/>
</dbReference>
<dbReference type="PROSITE" id="PS51733">
    <property type="entry name" value="BPL_LPL_CATALYTIC"/>
    <property type="match status" value="1"/>
</dbReference>
<dbReference type="HOGENOM" id="CLU_035168_0_1_1"/>
<feature type="domain" description="BPL/LPL catalytic" evidence="9">
    <location>
        <begin position="92"/>
        <end position="295"/>
    </location>
</feature>
<dbReference type="NCBIfam" id="TIGR00214">
    <property type="entry name" value="lipB"/>
    <property type="match status" value="1"/>
</dbReference>
<dbReference type="Proteomes" id="UP000006790">
    <property type="component" value="Chromosome 4"/>
</dbReference>
<feature type="active site" description="Acyl-thioester intermediate" evidence="6">
    <location>
        <position position="255"/>
    </location>
</feature>
<evidence type="ECO:0000256" key="5">
    <source>
        <dbReference type="PIRNR" id="PIRNR016262"/>
    </source>
</evidence>
<dbReference type="GO" id="GO:0016874">
    <property type="term" value="F:ligase activity"/>
    <property type="evidence" value="ECO:0007669"/>
    <property type="project" value="EnsemblFungi"/>
</dbReference>
<feature type="binding site" evidence="7">
    <location>
        <begin position="146"/>
        <end position="153"/>
    </location>
    <ligand>
        <name>substrate</name>
    </ligand>
</feature>
<evidence type="ECO:0000256" key="3">
    <source>
        <dbReference type="ARBA" id="ARBA00022679"/>
    </source>
</evidence>
<evidence type="ECO:0000256" key="2">
    <source>
        <dbReference type="ARBA" id="ARBA00007907"/>
    </source>
</evidence>
<dbReference type="PIRSF" id="PIRSF016262">
    <property type="entry name" value="LPLase"/>
    <property type="match status" value="1"/>
</dbReference>
<reference evidence="11" key="1">
    <citation type="journal article" date="2012" name="G3 (Bethesda)">
        <title>Pichia sorbitophila, an interspecies yeast hybrid reveals early steps of genome resolution following polyploidization.</title>
        <authorList>
            <person name="Leh Louis V."/>
            <person name="Despons L."/>
            <person name="Friedrich A."/>
            <person name="Martin T."/>
            <person name="Durrens P."/>
            <person name="Casaregola S."/>
            <person name="Neuveglise C."/>
            <person name="Fairhead C."/>
            <person name="Marck C."/>
            <person name="Cruz J.A."/>
            <person name="Straub M.L."/>
            <person name="Kugler V."/>
            <person name="Sacerdot C."/>
            <person name="Uzunov Z."/>
            <person name="Thierry A."/>
            <person name="Weiss S."/>
            <person name="Bleykasten C."/>
            <person name="De Montigny J."/>
            <person name="Jacques N."/>
            <person name="Jung P."/>
            <person name="Lemaire M."/>
            <person name="Mallet S."/>
            <person name="Morel G."/>
            <person name="Richard G.F."/>
            <person name="Sarkar A."/>
            <person name="Savel G."/>
            <person name="Schacherer J."/>
            <person name="Seret M.L."/>
            <person name="Talla E."/>
            <person name="Samson G."/>
            <person name="Jubin C."/>
            <person name="Poulain J."/>
            <person name="Vacherie B."/>
            <person name="Barbe V."/>
            <person name="Pelletier E."/>
            <person name="Sherman D.J."/>
            <person name="Westhof E."/>
            <person name="Weissenbach J."/>
            <person name="Baret P.V."/>
            <person name="Wincker P."/>
            <person name="Gaillardin C."/>
            <person name="Dujon B."/>
            <person name="Souciet J.L."/>
        </authorList>
    </citation>
    <scope>NUCLEOTIDE SEQUENCE [LARGE SCALE GENOMIC DNA]</scope>
    <source>
        <strain evidence="11">CBS 270.75 / DBVPG 7215 / KCTC 17166 / NRRL Y-17582</strain>
    </source>
</reference>
<dbReference type="SUPFAM" id="SSF55681">
    <property type="entry name" value="Class II aaRS and biotin synthetases"/>
    <property type="match status" value="1"/>
</dbReference>
<evidence type="ECO:0000256" key="4">
    <source>
        <dbReference type="ARBA" id="ARBA00023315"/>
    </source>
</evidence>
<dbReference type="Pfam" id="PF21948">
    <property type="entry name" value="LplA-B_cat"/>
    <property type="match status" value="1"/>
</dbReference>
<evidence type="ECO:0000256" key="6">
    <source>
        <dbReference type="PIRSR" id="PIRSR016262-1"/>
    </source>
</evidence>
<dbReference type="PROSITE" id="PS01313">
    <property type="entry name" value="LIPB"/>
    <property type="match status" value="1"/>
</dbReference>
<comment type="pathway">
    <text evidence="1 5">Protein modification; protein lipoylation via endogenous pathway; protein N(6)-(lipoyl)lysine from octanoyl-[acyl-carrier-protein]: step 1/2.</text>
</comment>